<feature type="compositionally biased region" description="Basic residues" evidence="2">
    <location>
        <begin position="51"/>
        <end position="65"/>
    </location>
</feature>
<dbReference type="Gene3D" id="1.25.40.10">
    <property type="entry name" value="Tetratricopeptide repeat domain"/>
    <property type="match status" value="1"/>
</dbReference>
<evidence type="ECO:0000256" key="2">
    <source>
        <dbReference type="SAM" id="MobiDB-lite"/>
    </source>
</evidence>
<evidence type="ECO:0000313" key="4">
    <source>
        <dbReference type="Proteomes" id="UP000288805"/>
    </source>
</evidence>
<proteinExistence type="predicted"/>
<dbReference type="Proteomes" id="UP000288805">
    <property type="component" value="Unassembled WGS sequence"/>
</dbReference>
<dbReference type="AlphaFoldDB" id="A0A438K442"/>
<protein>
    <submittedName>
        <fullName evidence="3">Pentatricopeptide repeat-containing protein</fullName>
    </submittedName>
</protein>
<evidence type="ECO:0000313" key="3">
    <source>
        <dbReference type="EMBL" id="RVX15982.1"/>
    </source>
</evidence>
<comment type="caution">
    <text evidence="3">The sequence shown here is derived from an EMBL/GenBank/DDBJ whole genome shotgun (WGS) entry which is preliminary data.</text>
</comment>
<accession>A0A438K442</accession>
<sequence>MERLFSSLSICTVPGTRIYWDKRYVKAQFVVEFSNKNEIKLGVQCNARVNHRKPTKNLPHPRRAKLPPEPEISTFLKGGNSGTEQSEMGTVLDKELDPNDDGFLVDGIEGRKEGEIVWDSDEIEAISSLFMGRIPQKPGKLNRERPLPLPLPYKIRPMGLPTTKRHVRAASSMPYASRASLSKQVYKNPDFLISIAREIRNLPLEDDVSPVLNKWVRFLRKGSLSLTIRELGHMGLPERALQTFFWAQKQPQLFPDDRILASTVEVLARTHKLKVPFSLEKFTGLATRSVIEALARGFIRRGSLSLAWKLLLVAKDSKRMLGPSIYAKLIFELGKNPDKHSLVQALLDELGEREDLKLSHQDCTAVMKVCIRLGKFEIVESLFNWYKQSENSPSVVMYTTLIHSRYTEKKYREALAVVWEMEASDCLFDLPAYRVVIKLFIALNDLSRTGRYFSKLKEAGFSPTYDIYRDMLKIYMVFRRLAKCREVCKELEMSGFKLDKGTLSQLLQLERENSTDGLVFALPISAYDGLHLISELQVSLLVDKFTLLMLLSLHFTFGAYDGLHLISELQSVCWCQVSALDALHLISELQMLLKHTILFRRWSTYSTSVVWPKYPMGNGHGLDQYLNGLWEASKVGKVCEKLERVGFKIVRFKLDKRMTSWLLQLESETRSSL</sequence>
<organism evidence="3 4">
    <name type="scientific">Vitis vinifera</name>
    <name type="common">Grape</name>
    <dbReference type="NCBI Taxonomy" id="29760"/>
    <lineage>
        <taxon>Eukaryota</taxon>
        <taxon>Viridiplantae</taxon>
        <taxon>Streptophyta</taxon>
        <taxon>Embryophyta</taxon>
        <taxon>Tracheophyta</taxon>
        <taxon>Spermatophyta</taxon>
        <taxon>Magnoliopsida</taxon>
        <taxon>eudicotyledons</taxon>
        <taxon>Gunneridae</taxon>
        <taxon>Pentapetalae</taxon>
        <taxon>rosids</taxon>
        <taxon>Vitales</taxon>
        <taxon>Vitaceae</taxon>
        <taxon>Viteae</taxon>
        <taxon>Vitis</taxon>
    </lineage>
</organism>
<name>A0A438K442_VITVI</name>
<keyword evidence="1" id="KW-0677">Repeat</keyword>
<dbReference type="InterPro" id="IPR002885">
    <property type="entry name" value="PPR_rpt"/>
</dbReference>
<feature type="region of interest" description="Disordered" evidence="2">
    <location>
        <begin position="51"/>
        <end position="86"/>
    </location>
</feature>
<dbReference type="PANTHER" id="PTHR47930:SF2">
    <property type="entry name" value="PENTATRICOPEPTIDE REPEAT PROTEIN (AFU_ORTHOLOGUE AFUA_8G04250)"/>
    <property type="match status" value="1"/>
</dbReference>
<dbReference type="EMBL" id="QGNW01000017">
    <property type="protein sequence ID" value="RVX15982.1"/>
    <property type="molecule type" value="Genomic_DNA"/>
</dbReference>
<gene>
    <name evidence="3" type="primary">EMB975_1</name>
    <name evidence="3" type="ORF">CK203_005712</name>
</gene>
<reference evidence="3 4" key="1">
    <citation type="journal article" date="2018" name="PLoS Genet.">
        <title>Population sequencing reveals clonal diversity and ancestral inbreeding in the grapevine cultivar Chardonnay.</title>
        <authorList>
            <person name="Roach M.J."/>
            <person name="Johnson D.L."/>
            <person name="Bohlmann J."/>
            <person name="van Vuuren H.J."/>
            <person name="Jones S.J."/>
            <person name="Pretorius I.S."/>
            <person name="Schmidt S.A."/>
            <person name="Borneman A.R."/>
        </authorList>
    </citation>
    <scope>NUCLEOTIDE SEQUENCE [LARGE SCALE GENOMIC DNA]</scope>
    <source>
        <strain evidence="4">cv. Chardonnay</strain>
        <tissue evidence="3">Leaf</tissue>
    </source>
</reference>
<dbReference type="Pfam" id="PF13812">
    <property type="entry name" value="PPR_3"/>
    <property type="match status" value="1"/>
</dbReference>
<dbReference type="InterPro" id="IPR011990">
    <property type="entry name" value="TPR-like_helical_dom_sf"/>
</dbReference>
<evidence type="ECO:0000256" key="1">
    <source>
        <dbReference type="ARBA" id="ARBA00022737"/>
    </source>
</evidence>
<dbReference type="PANTHER" id="PTHR47930">
    <property type="entry name" value="YALI0C12947P"/>
    <property type="match status" value="1"/>
</dbReference>